<dbReference type="Gene3D" id="3.30.70.2740">
    <property type="match status" value="1"/>
</dbReference>
<evidence type="ECO:0000256" key="1">
    <source>
        <dbReference type="ARBA" id="ARBA00001974"/>
    </source>
</evidence>
<dbReference type="InterPro" id="IPR017900">
    <property type="entry name" value="4Fe4S_Fe_S_CS"/>
</dbReference>
<dbReference type="OrthoDB" id="9811557at2"/>
<keyword evidence="5" id="KW-0274">FAD</keyword>
<dbReference type="InterPro" id="IPR036318">
    <property type="entry name" value="FAD-bd_PCMH-like_sf"/>
</dbReference>
<organism evidence="13 14">
    <name type="scientific">Budvicia aquatica</name>
    <dbReference type="NCBI Taxonomy" id="82979"/>
    <lineage>
        <taxon>Bacteria</taxon>
        <taxon>Pseudomonadati</taxon>
        <taxon>Pseudomonadota</taxon>
        <taxon>Gammaproteobacteria</taxon>
        <taxon>Enterobacterales</taxon>
        <taxon>Budviciaceae</taxon>
        <taxon>Budvicia</taxon>
    </lineage>
</organism>
<evidence type="ECO:0000256" key="3">
    <source>
        <dbReference type="ARBA" id="ARBA00022630"/>
    </source>
</evidence>
<dbReference type="PROSITE" id="PS51387">
    <property type="entry name" value="FAD_PCMH"/>
    <property type="match status" value="1"/>
</dbReference>
<evidence type="ECO:0000256" key="7">
    <source>
        <dbReference type="ARBA" id="ARBA00023002"/>
    </source>
</evidence>
<comment type="caution">
    <text evidence="13">The sequence shown here is derived from an EMBL/GenBank/DDBJ whole genome shotgun (WGS) entry which is preliminary data.</text>
</comment>
<dbReference type="EC" id="1.1.2.4" evidence="10"/>
<evidence type="ECO:0000256" key="2">
    <source>
        <dbReference type="ARBA" id="ARBA00008000"/>
    </source>
</evidence>
<dbReference type="InterPro" id="IPR016164">
    <property type="entry name" value="FAD-linked_Oxase-like_C"/>
</dbReference>
<keyword evidence="7" id="KW-0560">Oxidoreductase</keyword>
<evidence type="ECO:0000256" key="4">
    <source>
        <dbReference type="ARBA" id="ARBA00022723"/>
    </source>
</evidence>
<dbReference type="Pfam" id="PF02754">
    <property type="entry name" value="CCG"/>
    <property type="match status" value="1"/>
</dbReference>
<dbReference type="GO" id="GO:0046872">
    <property type="term" value="F:metal ion binding"/>
    <property type="evidence" value="ECO:0007669"/>
    <property type="project" value="UniProtKB-KW"/>
</dbReference>
<dbReference type="Gene3D" id="1.10.1060.10">
    <property type="entry name" value="Alpha-helical ferredoxin"/>
    <property type="match status" value="1"/>
</dbReference>
<evidence type="ECO:0000256" key="6">
    <source>
        <dbReference type="ARBA" id="ARBA00022946"/>
    </source>
</evidence>
<evidence type="ECO:0000313" key="14">
    <source>
        <dbReference type="Proteomes" id="UP000224974"/>
    </source>
</evidence>
<dbReference type="PANTHER" id="PTHR11748:SF111">
    <property type="entry name" value="D-LACTATE DEHYDROGENASE, MITOCHONDRIAL-RELATED"/>
    <property type="match status" value="1"/>
</dbReference>
<keyword evidence="6" id="KW-0809">Transit peptide</keyword>
<name>A0A2C6DCD5_9GAMM</name>
<evidence type="ECO:0000256" key="5">
    <source>
        <dbReference type="ARBA" id="ARBA00022827"/>
    </source>
</evidence>
<dbReference type="Proteomes" id="UP000224974">
    <property type="component" value="Unassembled WGS sequence"/>
</dbReference>
<evidence type="ECO:0000259" key="11">
    <source>
        <dbReference type="PROSITE" id="PS51379"/>
    </source>
</evidence>
<reference evidence="14" key="1">
    <citation type="submission" date="2017-09" db="EMBL/GenBank/DDBJ databases">
        <title>FDA dAtabase for Regulatory Grade micrObial Sequences (FDA-ARGOS): Supporting development and validation of Infectious Disease Dx tests.</title>
        <authorList>
            <person name="Minogue T."/>
            <person name="Wolcott M."/>
            <person name="Wasieloski L."/>
            <person name="Aguilar W."/>
            <person name="Moore D."/>
            <person name="Tallon L."/>
            <person name="Sadzewicz L."/>
            <person name="Ott S."/>
            <person name="Zhao X."/>
            <person name="Nagaraj S."/>
            <person name="Vavikolanu K."/>
            <person name="Aluvathingal J."/>
            <person name="Nadendla S."/>
            <person name="Sichtig H."/>
        </authorList>
    </citation>
    <scope>NUCLEOTIDE SEQUENCE [LARGE SCALE GENOMIC DNA]</scope>
    <source>
        <strain evidence="14">FDAARGOS_387</strain>
    </source>
</reference>
<dbReference type="SUPFAM" id="SSF56176">
    <property type="entry name" value="FAD-binding/transporter-associated domain-like"/>
    <property type="match status" value="1"/>
</dbReference>
<dbReference type="RefSeq" id="WP_029093847.1">
    <property type="nucleotide sequence ID" value="NZ_PDDX01000001.1"/>
</dbReference>
<dbReference type="Gene3D" id="3.30.43.10">
    <property type="entry name" value="Uridine Diphospho-n-acetylenolpyruvylglucosamine Reductase, domain 2"/>
    <property type="match status" value="1"/>
</dbReference>
<dbReference type="GO" id="GO:0051536">
    <property type="term" value="F:iron-sulfur cluster binding"/>
    <property type="evidence" value="ECO:0007669"/>
    <property type="project" value="UniProtKB-KW"/>
</dbReference>
<protein>
    <recommendedName>
        <fullName evidence="10">D-lactate dehydrogenase (cytochrome)</fullName>
        <ecNumber evidence="10">1.1.2.4</ecNumber>
    </recommendedName>
</protein>
<dbReference type="GO" id="GO:0071949">
    <property type="term" value="F:FAD binding"/>
    <property type="evidence" value="ECO:0007669"/>
    <property type="project" value="InterPro"/>
</dbReference>
<comment type="similarity">
    <text evidence="2">Belongs to the FAD-binding oxidoreductase/transferase type 4 family.</text>
</comment>
<dbReference type="InterPro" id="IPR004017">
    <property type="entry name" value="Cys_rich_dom"/>
</dbReference>
<dbReference type="Gene3D" id="3.30.465.10">
    <property type="match status" value="1"/>
</dbReference>
<keyword evidence="14" id="KW-1185">Reference proteome</keyword>
<dbReference type="STRING" id="1111728.GCA_000427805_04655"/>
<sequence>MEASYQPFYRELSRFIAKECIFTDPSRTMAYGTDASCYRLIPQIVVRLDSEREVQQTLVLAQKYKLPVTFRAAGTSLSGQAITDSILITLGDNWRQYKIFGDAGYIRLKPGVIGADANRYLAPFGRKIGPDPASIDACKIGGIAANNASGMCCGTAQNSYQTLHAMRLILADGTLIDTADSESIAAFKKTHGPMLAQLQSLSQQTKANPHLADLIRHKYRLKNTTGYSLNALVDFDDPLDILTHLMIGSEGTLGFIAEITYETVEEHQFKASALFVFSDIETACEATRILKKQPVSAVELMDRGALASVENEDGLPDFMPLLTDDATALLVEVRGADQETLQNKMAQIMSSIAEFNLEQQVPFTDKPEEFGRLWAIRKGIFPAIGAVRPVGSTVIIEDVAFPIEQLADGVKDLRKLFIKHDYNAVIYGHALDGNMHFVFQQSFDTPQQVTRYQEFMEAIAHLVAVEYKGSLKAEHGTGRNMASFVELEWGNEAYELMWQLKNLLDPQHLLSPGVLLNRDNQGHLKNLKLLPAADKRVDSCIECGFCEPVCPSTALSFTPRQRIVIWREINRLRRSGDDNKRLKLLEKDFRYLGDDTCAATGLCARRCPVGINTGELIRDIRTQRNMRHEKVARWTASHFTTITGGARLALNTVAGASKLIGPQRMGKVTKALYTLSAGNIPLLTPAFPRGTSCPQPPKLSTGDEKVVYLPSCATRTMGAAVTDPDQRPLTQVVEQLLTKAGFSIIYPEGLDSLCCGMPYNSKGIKTVAAERLADMEQALWQASEQGKYPILIDTSPCALRAVEGFTKPMALFEPIGFVNHYLTDKLEFIPEDKPVMMHVTCSSVKMGLSAPMKALLDRCCKQVVIPDGIHCCGFAGDKGMKTPELNASALRLLNQQVPTNCTEGVSNSRTCEIGLSEHSGVPYRSVLYLVDRVTKPLPKTIS</sequence>
<dbReference type="InterPro" id="IPR006094">
    <property type="entry name" value="Oxid_FAD_bind_N"/>
</dbReference>
<dbReference type="InterPro" id="IPR016166">
    <property type="entry name" value="FAD-bd_PCMH"/>
</dbReference>
<dbReference type="EMBL" id="PDDX01000001">
    <property type="protein sequence ID" value="PHI27918.1"/>
    <property type="molecule type" value="Genomic_DNA"/>
</dbReference>
<accession>A0A2C6DCD5</accession>
<dbReference type="PROSITE" id="PS51379">
    <property type="entry name" value="4FE4S_FER_2"/>
    <property type="match status" value="1"/>
</dbReference>
<dbReference type="InterPro" id="IPR017896">
    <property type="entry name" value="4Fe4S_Fe-S-bd"/>
</dbReference>
<dbReference type="Pfam" id="PF02913">
    <property type="entry name" value="FAD-oxidase_C"/>
    <property type="match status" value="1"/>
</dbReference>
<dbReference type="GO" id="GO:0008720">
    <property type="term" value="F:D-lactate dehydrogenase (NAD+) activity"/>
    <property type="evidence" value="ECO:0007669"/>
    <property type="project" value="TreeGrafter"/>
</dbReference>
<evidence type="ECO:0000259" key="12">
    <source>
        <dbReference type="PROSITE" id="PS51387"/>
    </source>
</evidence>
<dbReference type="InterPro" id="IPR016169">
    <property type="entry name" value="FAD-bd_PCMH_sub2"/>
</dbReference>
<dbReference type="PANTHER" id="PTHR11748">
    <property type="entry name" value="D-LACTATE DEHYDROGENASE"/>
    <property type="match status" value="1"/>
</dbReference>
<gene>
    <name evidence="13" type="ORF">CRN84_00485</name>
</gene>
<dbReference type="Gene3D" id="3.30.70.2190">
    <property type="match status" value="1"/>
</dbReference>
<dbReference type="AlphaFoldDB" id="A0A2C6DCD5"/>
<dbReference type="PROSITE" id="PS00198">
    <property type="entry name" value="4FE4S_FER_1"/>
    <property type="match status" value="1"/>
</dbReference>
<keyword evidence="4" id="KW-0479">Metal-binding</keyword>
<evidence type="ECO:0000256" key="9">
    <source>
        <dbReference type="ARBA" id="ARBA00023014"/>
    </source>
</evidence>
<dbReference type="GO" id="GO:0004458">
    <property type="term" value="F:D-lactate dehydrogenase (cytochrome) activity"/>
    <property type="evidence" value="ECO:0007669"/>
    <property type="project" value="UniProtKB-EC"/>
</dbReference>
<comment type="cofactor">
    <cofactor evidence="1">
        <name>FAD</name>
        <dbReference type="ChEBI" id="CHEBI:57692"/>
    </cofactor>
</comment>
<dbReference type="InterPro" id="IPR004113">
    <property type="entry name" value="FAD-bd_oxidored_4_C"/>
</dbReference>
<proteinExistence type="inferred from homology"/>
<evidence type="ECO:0000256" key="10">
    <source>
        <dbReference type="ARBA" id="ARBA00038897"/>
    </source>
</evidence>
<dbReference type="InterPro" id="IPR016167">
    <property type="entry name" value="FAD-bd_PCMH_sub1"/>
</dbReference>
<keyword evidence="9" id="KW-0411">Iron-sulfur</keyword>
<dbReference type="SUPFAM" id="SSF46548">
    <property type="entry name" value="alpha-helical ferredoxin"/>
    <property type="match status" value="1"/>
</dbReference>
<feature type="domain" description="4Fe-4S ferredoxin-type" evidence="11">
    <location>
        <begin position="529"/>
        <end position="560"/>
    </location>
</feature>
<dbReference type="Pfam" id="PF12838">
    <property type="entry name" value="Fer4_7"/>
    <property type="match status" value="1"/>
</dbReference>
<dbReference type="InterPro" id="IPR009051">
    <property type="entry name" value="Helical_ferredxn"/>
</dbReference>
<feature type="domain" description="FAD-binding PCMH-type" evidence="12">
    <location>
        <begin position="38"/>
        <end position="266"/>
    </location>
</feature>
<keyword evidence="8" id="KW-0408">Iron</keyword>
<evidence type="ECO:0000313" key="13">
    <source>
        <dbReference type="EMBL" id="PHI27918.1"/>
    </source>
</evidence>
<dbReference type="GO" id="GO:1903457">
    <property type="term" value="P:lactate catabolic process"/>
    <property type="evidence" value="ECO:0007669"/>
    <property type="project" value="TreeGrafter"/>
</dbReference>
<dbReference type="SUPFAM" id="SSF55103">
    <property type="entry name" value="FAD-linked oxidases, C-terminal domain"/>
    <property type="match status" value="1"/>
</dbReference>
<dbReference type="Pfam" id="PF01565">
    <property type="entry name" value="FAD_binding_4"/>
    <property type="match status" value="1"/>
</dbReference>
<evidence type="ECO:0000256" key="8">
    <source>
        <dbReference type="ARBA" id="ARBA00023004"/>
    </source>
</evidence>
<keyword evidence="3" id="KW-0285">Flavoprotein</keyword>